<reference evidence="2 3" key="1">
    <citation type="submission" date="2019-09" db="EMBL/GenBank/DDBJ databases">
        <title>Draft Whole-Genome sequence of Blastochloris sulfoviridis DSM 729.</title>
        <authorList>
            <person name="Meyer T.E."/>
            <person name="Kyndt J.A."/>
        </authorList>
    </citation>
    <scope>NUCLEOTIDE SEQUENCE [LARGE SCALE GENOMIC DNA]</scope>
    <source>
        <strain evidence="2 3">DSM 729</strain>
    </source>
</reference>
<dbReference type="InterPro" id="IPR058744">
    <property type="entry name" value="BstA-like_C"/>
</dbReference>
<name>A0A5M6I3W2_9HYPH</name>
<sequence length="310" mass="35274">MAKVPNLVTIPDQLTLDLEIAAEREIDGIGMGVLSDGSTYLTLRGLAKMCGVDHSGLIRLTAQWQESPQPPRIRKIREIVRDQDGDDRRAFLGIKKDGIIHHAVPEKVCMAILEYYAFEAPGEQRELAARNYRLLARKSFRDFIYAAVGYNPTNSNVIEWQQFHDRVSLTYHMVPDGYFSVFKELADMIVTLIREGASLGPNFVPDISVGLHWGRHWTDNNLDHVYEARIKYPHSYPRYFPQSASNPQPAFCYPDESLPEFRKWMRDVYLKQKLPTYLLGKQKSGEIAAPAVTKALTALSANRKRALTSH</sequence>
<dbReference type="RefSeq" id="WP_150096271.1">
    <property type="nucleotide sequence ID" value="NZ_VWPL01000004.1"/>
</dbReference>
<dbReference type="Proteomes" id="UP000323886">
    <property type="component" value="Unassembled WGS sequence"/>
</dbReference>
<proteinExistence type="predicted"/>
<gene>
    <name evidence="2" type="ORF">F1193_03445</name>
</gene>
<dbReference type="OrthoDB" id="5917964at2"/>
<evidence type="ECO:0000313" key="3">
    <source>
        <dbReference type="Proteomes" id="UP000323886"/>
    </source>
</evidence>
<dbReference type="EMBL" id="VWPL01000004">
    <property type="protein sequence ID" value="KAA5602901.1"/>
    <property type="molecule type" value="Genomic_DNA"/>
</dbReference>
<dbReference type="Pfam" id="PF26567">
    <property type="entry name" value="BstA_C"/>
    <property type="match status" value="1"/>
</dbReference>
<keyword evidence="3" id="KW-1185">Reference proteome</keyword>
<evidence type="ECO:0000259" key="1">
    <source>
        <dbReference type="Pfam" id="PF26567"/>
    </source>
</evidence>
<protein>
    <recommendedName>
        <fullName evidence="1">BstA-like C-terminal domain-containing protein</fullName>
    </recommendedName>
</protein>
<organism evidence="2 3">
    <name type="scientific">Blastochloris sulfoviridis</name>
    <dbReference type="NCBI Taxonomy" id="50712"/>
    <lineage>
        <taxon>Bacteria</taxon>
        <taxon>Pseudomonadati</taxon>
        <taxon>Pseudomonadota</taxon>
        <taxon>Alphaproteobacteria</taxon>
        <taxon>Hyphomicrobiales</taxon>
        <taxon>Blastochloridaceae</taxon>
        <taxon>Blastochloris</taxon>
    </lineage>
</organism>
<feature type="domain" description="BstA-like C-terminal" evidence="1">
    <location>
        <begin position="160"/>
        <end position="283"/>
    </location>
</feature>
<accession>A0A5M6I3W2</accession>
<evidence type="ECO:0000313" key="2">
    <source>
        <dbReference type="EMBL" id="KAA5602901.1"/>
    </source>
</evidence>
<dbReference type="AlphaFoldDB" id="A0A5M6I3W2"/>
<comment type="caution">
    <text evidence="2">The sequence shown here is derived from an EMBL/GenBank/DDBJ whole genome shotgun (WGS) entry which is preliminary data.</text>
</comment>